<evidence type="ECO:0000313" key="3">
    <source>
        <dbReference type="Proteomes" id="UP000279594"/>
    </source>
</evidence>
<gene>
    <name evidence="2" type="ORF">D9M09_22035</name>
</gene>
<accession>A0A3G2EE36</accession>
<protein>
    <submittedName>
        <fullName evidence="2">Uncharacterized protein</fullName>
    </submittedName>
</protein>
<dbReference type="Proteomes" id="UP000279594">
    <property type="component" value="Chromosome"/>
</dbReference>
<keyword evidence="1" id="KW-0812">Transmembrane</keyword>
<keyword evidence="1" id="KW-0472">Membrane</keyword>
<proteinExistence type="predicted"/>
<keyword evidence="1" id="KW-1133">Transmembrane helix</keyword>
<dbReference type="EMBL" id="CP033019">
    <property type="protein sequence ID" value="AYM78172.1"/>
    <property type="molecule type" value="Genomic_DNA"/>
</dbReference>
<evidence type="ECO:0000313" key="2">
    <source>
        <dbReference type="EMBL" id="AYM78172.1"/>
    </source>
</evidence>
<sequence>MTGPDAPSGAVLYTVSSAPTELSACAYVVESGTEYVAAVAAQDKALDAFFAAAVVVLFALGWIAGAQR</sequence>
<evidence type="ECO:0000256" key="1">
    <source>
        <dbReference type="SAM" id="Phobius"/>
    </source>
</evidence>
<dbReference type="AlphaFoldDB" id="A0A3G2EE36"/>
<keyword evidence="3" id="KW-1185">Reference proteome</keyword>
<feature type="transmembrane region" description="Helical" evidence="1">
    <location>
        <begin position="48"/>
        <end position="66"/>
    </location>
</feature>
<organism evidence="2 3">
    <name type="scientific">Janthinobacterium agaricidamnosum</name>
    <dbReference type="NCBI Taxonomy" id="55508"/>
    <lineage>
        <taxon>Bacteria</taxon>
        <taxon>Pseudomonadati</taxon>
        <taxon>Pseudomonadota</taxon>
        <taxon>Betaproteobacteria</taxon>
        <taxon>Burkholderiales</taxon>
        <taxon>Oxalobacteraceae</taxon>
        <taxon>Janthinobacterium</taxon>
    </lineage>
</organism>
<name>A0A3G2EE36_9BURK</name>
<reference evidence="2 3" key="1">
    <citation type="submission" date="2018-10" db="EMBL/GenBank/DDBJ databases">
        <title>Effects of UV and annual dynamics of microbial communities in freshwater RAS systems.</title>
        <authorList>
            <person name="Bekkelund A.K."/>
            <person name="Hansen B.R."/>
            <person name="Stokken H."/>
            <person name="Eriksen B.F."/>
            <person name="Kashulin N.A."/>
        </authorList>
    </citation>
    <scope>NUCLEOTIDE SEQUENCE [LARGE SCALE GENOMIC DNA]</scope>
    <source>
        <strain evidence="2 3">BHSEK</strain>
    </source>
</reference>